<evidence type="ECO:0000256" key="3">
    <source>
        <dbReference type="SAM" id="Phobius"/>
    </source>
</evidence>
<evidence type="ECO:0000256" key="1">
    <source>
        <dbReference type="ARBA" id="ARBA00004196"/>
    </source>
</evidence>
<evidence type="ECO:0008006" key="6">
    <source>
        <dbReference type="Google" id="ProtNLM"/>
    </source>
</evidence>
<evidence type="ECO:0000313" key="4">
    <source>
        <dbReference type="EMBL" id="PIR86823.1"/>
    </source>
</evidence>
<sequence>MAEHITQQQETSSEMLREEKKIIKEERNILRRINRDTIIIAGAVVLLIALGVGYVVWQNISSRVSIDKAELRAPQIELSSRNGGVLREVMVNEGDMVLAHTPVARVESELIKTEKDGLVITANKAIGQSFAPVRAVVTMIEPKELRVIGRIEEDKGLDKIMVGQRAVFTFDALDSREFIGTVDEISPASLEAGLAFSISDKRPTKEFLVKVRFDVSRYPELKNGMSARLWIYIK</sequence>
<keyword evidence="2" id="KW-0175">Coiled coil</keyword>
<dbReference type="PANTHER" id="PTHR32347">
    <property type="entry name" value="EFFLUX SYSTEM COMPONENT YKNX-RELATED"/>
    <property type="match status" value="1"/>
</dbReference>
<dbReference type="PANTHER" id="PTHR32347:SF14">
    <property type="entry name" value="EFFLUX SYSTEM COMPONENT YKNX-RELATED"/>
    <property type="match status" value="1"/>
</dbReference>
<keyword evidence="3" id="KW-1133">Transmembrane helix</keyword>
<evidence type="ECO:0000313" key="5">
    <source>
        <dbReference type="Proteomes" id="UP000229526"/>
    </source>
</evidence>
<dbReference type="EMBL" id="PFBD01000024">
    <property type="protein sequence ID" value="PIR86823.1"/>
    <property type="molecule type" value="Genomic_DNA"/>
</dbReference>
<reference evidence="5" key="1">
    <citation type="submission" date="2017-09" db="EMBL/GenBank/DDBJ databases">
        <title>Depth-based differentiation of microbial function through sediment-hosted aquifers and enrichment of novel symbionts in the deep terrestrial subsurface.</title>
        <authorList>
            <person name="Probst A.J."/>
            <person name="Ladd B."/>
            <person name="Jarett J.K."/>
            <person name="Geller-Mcgrath D.E."/>
            <person name="Sieber C.M.K."/>
            <person name="Emerson J.B."/>
            <person name="Anantharaman K."/>
            <person name="Thomas B.C."/>
            <person name="Malmstrom R."/>
            <person name="Stieglmeier M."/>
            <person name="Klingl A."/>
            <person name="Woyke T."/>
            <person name="Ryan C.M."/>
            <person name="Banfield J.F."/>
        </authorList>
    </citation>
    <scope>NUCLEOTIDE SEQUENCE [LARGE SCALE GENOMIC DNA]</scope>
</reference>
<proteinExistence type="predicted"/>
<accession>A0A2H0UK87</accession>
<name>A0A2H0UK87_9BACT</name>
<feature type="transmembrane region" description="Helical" evidence="3">
    <location>
        <begin position="37"/>
        <end position="57"/>
    </location>
</feature>
<comment type="subcellular location">
    <subcellularLocation>
        <location evidence="1">Cell envelope</location>
    </subcellularLocation>
</comment>
<gene>
    <name evidence="4" type="ORF">COU11_03655</name>
</gene>
<organism evidence="4 5">
    <name type="scientific">Candidatus Harrisonbacteria bacterium CG10_big_fil_rev_8_21_14_0_10_49_15</name>
    <dbReference type="NCBI Taxonomy" id="1974587"/>
    <lineage>
        <taxon>Bacteria</taxon>
        <taxon>Candidatus Harrisoniibacteriota</taxon>
    </lineage>
</organism>
<comment type="caution">
    <text evidence="4">The sequence shown here is derived from an EMBL/GenBank/DDBJ whole genome shotgun (WGS) entry which is preliminary data.</text>
</comment>
<keyword evidence="3" id="KW-0812">Transmembrane</keyword>
<keyword evidence="3" id="KW-0472">Membrane</keyword>
<dbReference type="GO" id="GO:0030313">
    <property type="term" value="C:cell envelope"/>
    <property type="evidence" value="ECO:0007669"/>
    <property type="project" value="UniProtKB-SubCell"/>
</dbReference>
<dbReference type="Proteomes" id="UP000229526">
    <property type="component" value="Unassembled WGS sequence"/>
</dbReference>
<protein>
    <recommendedName>
        <fullName evidence="6">RND efflux pump membrane fusion protein barrel-sandwich domain-containing protein</fullName>
    </recommendedName>
</protein>
<dbReference type="Gene3D" id="2.40.30.170">
    <property type="match status" value="1"/>
</dbReference>
<evidence type="ECO:0000256" key="2">
    <source>
        <dbReference type="ARBA" id="ARBA00023054"/>
    </source>
</evidence>
<dbReference type="InterPro" id="IPR050465">
    <property type="entry name" value="UPF0194_transport"/>
</dbReference>
<dbReference type="AlphaFoldDB" id="A0A2H0UK87"/>